<name>A0A0G4GTT2_9ALVE</name>
<dbReference type="Pfam" id="PF13847">
    <property type="entry name" value="Methyltransf_31"/>
    <property type="match status" value="1"/>
</dbReference>
<organism evidence="2">
    <name type="scientific">Chromera velia CCMP2878</name>
    <dbReference type="NCBI Taxonomy" id="1169474"/>
    <lineage>
        <taxon>Eukaryota</taxon>
        <taxon>Sar</taxon>
        <taxon>Alveolata</taxon>
        <taxon>Colpodellida</taxon>
        <taxon>Chromeraceae</taxon>
        <taxon>Chromera</taxon>
    </lineage>
</organism>
<dbReference type="InterPro" id="IPR029063">
    <property type="entry name" value="SAM-dependent_MTases_sf"/>
</dbReference>
<dbReference type="PhylomeDB" id="A0A0G4GTT2"/>
<dbReference type="AlphaFoldDB" id="A0A0G4GTT2"/>
<dbReference type="PANTHER" id="PTHR45128">
    <property type="entry name" value="METHYLTRANSFERASE TYPE 11"/>
    <property type="match status" value="1"/>
</dbReference>
<reference evidence="2" key="1">
    <citation type="submission" date="2014-11" db="EMBL/GenBank/DDBJ databases">
        <authorList>
            <person name="Otto D Thomas"/>
            <person name="Naeem Raeece"/>
        </authorList>
    </citation>
    <scope>NUCLEOTIDE SEQUENCE</scope>
</reference>
<protein>
    <recommendedName>
        <fullName evidence="1">Methyltransferase domain-containing protein</fullName>
    </recommendedName>
</protein>
<dbReference type="SUPFAM" id="SSF53335">
    <property type="entry name" value="S-adenosyl-L-methionine-dependent methyltransferases"/>
    <property type="match status" value="1"/>
</dbReference>
<dbReference type="InterPro" id="IPR053173">
    <property type="entry name" value="SAM-binding_MTase"/>
</dbReference>
<accession>A0A0G4GTT2</accession>
<sequence length="348" mass="37701">MEIENKVIGLLNSTSTTIALAIAYKTGILKVLLDYEEPLTPAAVAAVAKTDVRYTKEILAVLATGTILEIRGEHEEKYLMPLRLRGPIRNFGPYFEEMPLLCECAFSSVAAAAKTGDGIAYEKYGRFSDWMGRAADEKHRATLISKFVPAVEGGLLQSQLQKGGVEFLDVGCGEGEVLLLLAAAFPSSNFTGIDLDVTAIQVAEQRAKDRGLSNVRFVASDISAFLEAEEKHGAFDWVSAFDVIHDLSKPAVALKQIHACLKKGAGGAFLMVDIKAKTPVRENAHNSFAPFLYCVSLMHCMPVGLRDGGDGLGMMWGEEKASELLKEAGFGDVTIQEADSFNNLFVCR</sequence>
<dbReference type="Gene3D" id="3.40.50.150">
    <property type="entry name" value="Vaccinia Virus protein VP39"/>
    <property type="match status" value="1"/>
</dbReference>
<evidence type="ECO:0000259" key="1">
    <source>
        <dbReference type="Pfam" id="PF13847"/>
    </source>
</evidence>
<feature type="domain" description="Methyltransferase" evidence="1">
    <location>
        <begin position="163"/>
        <end position="289"/>
    </location>
</feature>
<dbReference type="CDD" id="cd02440">
    <property type="entry name" value="AdoMet_MTases"/>
    <property type="match status" value="1"/>
</dbReference>
<gene>
    <name evidence="2" type="ORF">Cvel_23309</name>
</gene>
<evidence type="ECO:0000313" key="2">
    <source>
        <dbReference type="EMBL" id="CEM33971.1"/>
    </source>
</evidence>
<dbReference type="InterPro" id="IPR025714">
    <property type="entry name" value="Methyltranfer_dom"/>
</dbReference>
<dbReference type="VEuPathDB" id="CryptoDB:Cvel_23309"/>
<dbReference type="PANTHER" id="PTHR45128:SF1">
    <property type="entry name" value="S-ADENOSYLMETHIONINE-DEPENDENT METHYLTRANSFERASE RV2258C"/>
    <property type="match status" value="1"/>
</dbReference>
<proteinExistence type="predicted"/>
<dbReference type="EMBL" id="CDMZ01001532">
    <property type="protein sequence ID" value="CEM33971.1"/>
    <property type="molecule type" value="Genomic_DNA"/>
</dbReference>